<sequence length="695" mass="79293">MLIIQIILYFTLIFNLLSCLPIDTESTMAHNDDFNTTFSSIESIENLISDETKPELGVFEYLNYTTFYYLTFSPSGQYLFFVKQHPLWYKYTYEHSLWLYNTETEEETLITKDLYSYIKPQWSPSGNYIALFLTKQPVTNITNDHEIWLEPFDFFKSYIFLYSVDSKEFLSIGIKYQIPKVFAWSRDDSPIYFVNDESNKYSYNSNTIYRIDFNRKNSTISTEIHSLKNISFSISEFLFVPSENKLVFTSTSTAIKNFDDSEIYSLDLQNLTSVTRLTNNKIEENQLQLSSDGKNVLFSVGVVLHSAPSNSAQGFYMLDLTNEQTTHFKNYFMGNIMGYAPKAEGGVYILGQWKTNVGIYSQKSSDEGWIYHPGFVGTYASIASSSNPNCSIAFVYSESQLPMEIYCANNINDLLSAKQITNENVLFTQRNLPQIEIYNWTNPDDHRVIEGILHYLPGKFHWTNLPLLVLIHGGPNLASLNQLYGNPYNWAPLAASIGWLVLEPNYRGSTGYGDEFIEELRGKPLSLAGKDILSGVDQLIKDGIVDPSKLTVGGCSFGGSLTNWLITQTERFNAALSCSSSFEHVSAWGTVDAPDFYKYWFNGLPWEIPRVYQNEAPIYQMDKVRTPTYICTGGKDERVPASQSYILKRALDSREIPAKIQIFSNEGHQFSSPMSGFTKITEELSWLKKYGNGDN</sequence>
<dbReference type="Gene3D" id="3.40.50.1820">
    <property type="entry name" value="alpha/beta hydrolase"/>
    <property type="match status" value="1"/>
</dbReference>
<dbReference type="Pfam" id="PF00326">
    <property type="entry name" value="Peptidase_S9"/>
    <property type="match status" value="1"/>
</dbReference>
<dbReference type="GO" id="GO:0004252">
    <property type="term" value="F:serine-type endopeptidase activity"/>
    <property type="evidence" value="ECO:0007669"/>
    <property type="project" value="TreeGrafter"/>
</dbReference>
<dbReference type="InterPro" id="IPR029058">
    <property type="entry name" value="AB_hydrolase_fold"/>
</dbReference>
<organism evidence="4 6">
    <name type="scientific">Adineta steineri</name>
    <dbReference type="NCBI Taxonomy" id="433720"/>
    <lineage>
        <taxon>Eukaryota</taxon>
        <taxon>Metazoa</taxon>
        <taxon>Spiralia</taxon>
        <taxon>Gnathifera</taxon>
        <taxon>Rotifera</taxon>
        <taxon>Eurotatoria</taxon>
        <taxon>Bdelloidea</taxon>
        <taxon>Adinetida</taxon>
        <taxon>Adinetidae</taxon>
        <taxon>Adineta</taxon>
    </lineage>
</organism>
<gene>
    <name evidence="4" type="ORF">IZO911_LOCUS465</name>
    <name evidence="5" type="ORF">KXQ929_LOCUS15917</name>
</gene>
<feature type="domain" description="Peptidase S9 prolyl oligopeptidase catalytic" evidence="3">
    <location>
        <begin position="493"/>
        <end position="691"/>
    </location>
</feature>
<dbReference type="Gene3D" id="2.120.10.30">
    <property type="entry name" value="TolB, C-terminal domain"/>
    <property type="match status" value="2"/>
</dbReference>
<evidence type="ECO:0000313" key="5">
    <source>
        <dbReference type="EMBL" id="CAF3780970.1"/>
    </source>
</evidence>
<dbReference type="EMBL" id="CAJOBB010000941">
    <property type="protein sequence ID" value="CAF3780970.1"/>
    <property type="molecule type" value="Genomic_DNA"/>
</dbReference>
<name>A0A813M894_9BILA</name>
<dbReference type="SUPFAM" id="SSF53474">
    <property type="entry name" value="alpha/beta-Hydrolases"/>
    <property type="match status" value="1"/>
</dbReference>
<proteinExistence type="predicted"/>
<dbReference type="EMBL" id="CAJNOE010000002">
    <property type="protein sequence ID" value="CAF0713629.1"/>
    <property type="molecule type" value="Genomic_DNA"/>
</dbReference>
<evidence type="ECO:0000313" key="4">
    <source>
        <dbReference type="EMBL" id="CAF0713629.1"/>
    </source>
</evidence>
<dbReference type="PANTHER" id="PTHR42776:SF27">
    <property type="entry name" value="DIPEPTIDYL PEPTIDASE FAMILY MEMBER 6"/>
    <property type="match status" value="1"/>
</dbReference>
<dbReference type="AlphaFoldDB" id="A0A813M894"/>
<feature type="chain" id="PRO_5035596436" description="Peptidase S9 prolyl oligopeptidase catalytic domain-containing protein" evidence="2">
    <location>
        <begin position="20"/>
        <end position="695"/>
    </location>
</feature>
<accession>A0A813M894</accession>
<evidence type="ECO:0000256" key="1">
    <source>
        <dbReference type="ARBA" id="ARBA00022801"/>
    </source>
</evidence>
<reference evidence="4" key="1">
    <citation type="submission" date="2021-02" db="EMBL/GenBank/DDBJ databases">
        <authorList>
            <person name="Nowell W R."/>
        </authorList>
    </citation>
    <scope>NUCLEOTIDE SEQUENCE</scope>
</reference>
<dbReference type="GO" id="GO:0006508">
    <property type="term" value="P:proteolysis"/>
    <property type="evidence" value="ECO:0007669"/>
    <property type="project" value="InterPro"/>
</dbReference>
<dbReference type="InterPro" id="IPR001375">
    <property type="entry name" value="Peptidase_S9_cat"/>
</dbReference>
<comment type="caution">
    <text evidence="4">The sequence shown here is derived from an EMBL/GenBank/DDBJ whole genome shotgun (WGS) entry which is preliminary data.</text>
</comment>
<keyword evidence="2" id="KW-0732">Signal</keyword>
<dbReference type="Proteomes" id="UP000663860">
    <property type="component" value="Unassembled WGS sequence"/>
</dbReference>
<dbReference type="PANTHER" id="PTHR42776">
    <property type="entry name" value="SERINE PEPTIDASE S9 FAMILY MEMBER"/>
    <property type="match status" value="1"/>
</dbReference>
<dbReference type="InterPro" id="IPR011042">
    <property type="entry name" value="6-blade_b-propeller_TolB-like"/>
</dbReference>
<dbReference type="SUPFAM" id="SSF82171">
    <property type="entry name" value="DPP6 N-terminal domain-like"/>
    <property type="match status" value="1"/>
</dbReference>
<evidence type="ECO:0000256" key="2">
    <source>
        <dbReference type="SAM" id="SignalP"/>
    </source>
</evidence>
<protein>
    <recommendedName>
        <fullName evidence="3">Peptidase S9 prolyl oligopeptidase catalytic domain-containing protein</fullName>
    </recommendedName>
</protein>
<keyword evidence="1" id="KW-0378">Hydrolase</keyword>
<dbReference type="Proteomes" id="UP000663868">
    <property type="component" value="Unassembled WGS sequence"/>
</dbReference>
<evidence type="ECO:0000313" key="6">
    <source>
        <dbReference type="Proteomes" id="UP000663860"/>
    </source>
</evidence>
<feature type="signal peptide" evidence="2">
    <location>
        <begin position="1"/>
        <end position="19"/>
    </location>
</feature>
<evidence type="ECO:0000259" key="3">
    <source>
        <dbReference type="Pfam" id="PF00326"/>
    </source>
</evidence>